<protein>
    <submittedName>
        <fullName evidence="21">Penicillin-binding protein 1A</fullName>
    </submittedName>
</protein>
<evidence type="ECO:0000256" key="10">
    <source>
        <dbReference type="ARBA" id="ARBA00022801"/>
    </source>
</evidence>
<feature type="domain" description="Glycosyl transferase family 51" evidence="20">
    <location>
        <begin position="74"/>
        <end position="251"/>
    </location>
</feature>
<name>A0ABW3D181_9FLAO</name>
<proteinExistence type="inferred from homology"/>
<dbReference type="InterPro" id="IPR001264">
    <property type="entry name" value="Glyco_trans_51"/>
</dbReference>
<comment type="similarity">
    <text evidence="4">In the N-terminal section; belongs to the glycosyltransferase 51 family.</text>
</comment>
<dbReference type="PANTHER" id="PTHR32282">
    <property type="entry name" value="BINDING PROTEIN TRANSPEPTIDASE, PUTATIVE-RELATED"/>
    <property type="match status" value="1"/>
</dbReference>
<evidence type="ECO:0000256" key="5">
    <source>
        <dbReference type="ARBA" id="ARBA00022475"/>
    </source>
</evidence>
<dbReference type="SUPFAM" id="SSF56601">
    <property type="entry name" value="beta-lactamase/transpeptidase-like"/>
    <property type="match status" value="1"/>
</dbReference>
<comment type="caution">
    <text evidence="21">The sequence shown here is derived from an EMBL/GenBank/DDBJ whole genome shotgun (WGS) entry which is preliminary data.</text>
</comment>
<dbReference type="RefSeq" id="WP_386408766.1">
    <property type="nucleotide sequence ID" value="NZ_JBHTJH010000017.1"/>
</dbReference>
<evidence type="ECO:0000256" key="2">
    <source>
        <dbReference type="ARBA" id="ARBA00004752"/>
    </source>
</evidence>
<keyword evidence="22" id="KW-1185">Reference proteome</keyword>
<evidence type="ECO:0000256" key="1">
    <source>
        <dbReference type="ARBA" id="ARBA00004236"/>
    </source>
</evidence>
<dbReference type="EMBL" id="JBHTJH010000017">
    <property type="protein sequence ID" value="MFD0863062.1"/>
    <property type="molecule type" value="Genomic_DNA"/>
</dbReference>
<sequence>MAIKKTKKKGMSAKETQNNWKYIKWFWILFASGFAMVTLVFLMASWGWLGEMPTFEELENPETNLATEIISSDNKTLGKFFNENRTPISYNDLPENLIKALVATEDERYYDHSGIDARGTLRAMVKMGKGGGASTITQQLAKLLFTKKASQNSAERVLQKVKEWVIAIRLERQYTKEEIITMYLNKFGFLFQAHGIRSASRIYFGKEPKDLKLEESAVLVAMLKNPRQYNPHRKISFEKSKQRRNQVFVQMYKNGLLGEAEKDSLQQLPLKLNFSPEEHSDGLATYFRAYLKDFVKDWIEKNPKPDGTNYNIYRDGLKIYATIDSRMQEYAEEAMKEHMKKLQAEFFVQNTKKRNRTAPFVDLERAQIEKTMKDAMRRSDRWRNMKNEGYSEKEIYASFEKKAEMKVFSWKGDIDTIMTPRDSIRYHKHFLRSGLMSMDPQTGHVKAWVGGYNYKHFQYDHVHQGRRQVGSTFKPFVYATAIDQLKLSPCDSLPDVLTCIPAGKYGNMEDWCPKNSGEKYGGYRTLKNALANSVNTITAQLMNQVGPEPVVTLAQNMGITSEELIPVPSIALGTPGISLFEMVGAYGTFANQGIYQKPVMVTRIEDKNGTILYEFTPETKDVLSKEAAYVTVNLMQGVTQHGSGMRLRHASQKNDIVYKEVVTGYPYQFDNPIAGKTGTTQNQSDGWFMGMVPNLVTGVWVGGEDRAVHFKSIAYGQGASMALPIWALYMKKCYENKDLEISKEDFEKPDNLKINVDCSRAVASDGLEDLFKNQDEDLEDLGF</sequence>
<dbReference type="Pfam" id="PF00905">
    <property type="entry name" value="Transpeptidase"/>
    <property type="match status" value="1"/>
</dbReference>
<evidence type="ECO:0000313" key="22">
    <source>
        <dbReference type="Proteomes" id="UP001596978"/>
    </source>
</evidence>
<keyword evidence="12" id="KW-0573">Peptidoglycan synthesis</keyword>
<keyword evidence="5" id="KW-1003">Cell membrane</keyword>
<feature type="transmembrane region" description="Helical" evidence="18">
    <location>
        <begin position="25"/>
        <end position="49"/>
    </location>
</feature>
<keyword evidence="6" id="KW-0121">Carboxypeptidase</keyword>
<keyword evidence="14" id="KW-0511">Multifunctional enzyme</keyword>
<evidence type="ECO:0000256" key="4">
    <source>
        <dbReference type="ARBA" id="ARBA00007739"/>
    </source>
</evidence>
<evidence type="ECO:0000256" key="14">
    <source>
        <dbReference type="ARBA" id="ARBA00023268"/>
    </source>
</evidence>
<evidence type="ECO:0000256" key="17">
    <source>
        <dbReference type="ARBA" id="ARBA00049902"/>
    </source>
</evidence>
<evidence type="ECO:0000256" key="11">
    <source>
        <dbReference type="ARBA" id="ARBA00022960"/>
    </source>
</evidence>
<dbReference type="InterPro" id="IPR050396">
    <property type="entry name" value="Glycosyltr_51/Transpeptidase"/>
</dbReference>
<dbReference type="InterPro" id="IPR023346">
    <property type="entry name" value="Lysozyme-like_dom_sf"/>
</dbReference>
<keyword evidence="18" id="KW-1133">Transmembrane helix</keyword>
<comment type="catalytic activity">
    <reaction evidence="16">
        <text>Preferential cleavage: (Ac)2-L-Lys-D-Ala-|-D-Ala. Also transpeptidation of peptidyl-alanyl moieties that are N-acyl substituents of D-alanine.</text>
        <dbReference type="EC" id="3.4.16.4"/>
    </reaction>
</comment>
<evidence type="ECO:0000313" key="21">
    <source>
        <dbReference type="EMBL" id="MFD0863062.1"/>
    </source>
</evidence>
<keyword evidence="11" id="KW-0133">Cell shape</keyword>
<keyword evidence="8" id="KW-0328">Glycosyltransferase</keyword>
<keyword evidence="7" id="KW-0645">Protease</keyword>
<evidence type="ECO:0000256" key="7">
    <source>
        <dbReference type="ARBA" id="ARBA00022670"/>
    </source>
</evidence>
<feature type="domain" description="Penicillin-binding protein transpeptidase" evidence="19">
    <location>
        <begin position="438"/>
        <end position="694"/>
    </location>
</feature>
<keyword evidence="9" id="KW-0808">Transferase</keyword>
<dbReference type="InterPro" id="IPR036950">
    <property type="entry name" value="PBP_transglycosylase"/>
</dbReference>
<dbReference type="Gene3D" id="1.10.3810.10">
    <property type="entry name" value="Biosynthetic peptidoglycan transglycosylase-like"/>
    <property type="match status" value="1"/>
</dbReference>
<evidence type="ECO:0000256" key="15">
    <source>
        <dbReference type="ARBA" id="ARBA00023316"/>
    </source>
</evidence>
<comment type="catalytic activity">
    <reaction evidence="17">
        <text>[GlcNAc-(1-&gt;4)-Mur2Ac(oyl-L-Ala-gamma-D-Glu-L-Lys-D-Ala-D-Ala)](n)-di-trans,octa-cis-undecaprenyl diphosphate + beta-D-GlcNAc-(1-&gt;4)-Mur2Ac(oyl-L-Ala-gamma-D-Glu-L-Lys-D-Ala-D-Ala)-di-trans,octa-cis-undecaprenyl diphosphate = [GlcNAc-(1-&gt;4)-Mur2Ac(oyl-L-Ala-gamma-D-Glu-L-Lys-D-Ala-D-Ala)](n+1)-di-trans,octa-cis-undecaprenyl diphosphate + di-trans,octa-cis-undecaprenyl diphosphate + H(+)</text>
        <dbReference type="Rhea" id="RHEA:23708"/>
        <dbReference type="Rhea" id="RHEA-COMP:9602"/>
        <dbReference type="Rhea" id="RHEA-COMP:9603"/>
        <dbReference type="ChEBI" id="CHEBI:15378"/>
        <dbReference type="ChEBI" id="CHEBI:58405"/>
        <dbReference type="ChEBI" id="CHEBI:60033"/>
        <dbReference type="ChEBI" id="CHEBI:78435"/>
        <dbReference type="EC" id="2.4.99.28"/>
    </reaction>
</comment>
<evidence type="ECO:0000256" key="18">
    <source>
        <dbReference type="SAM" id="Phobius"/>
    </source>
</evidence>
<organism evidence="21 22">
    <name type="scientific">Sungkyunkwania multivorans</name>
    <dbReference type="NCBI Taxonomy" id="1173618"/>
    <lineage>
        <taxon>Bacteria</taxon>
        <taxon>Pseudomonadati</taxon>
        <taxon>Bacteroidota</taxon>
        <taxon>Flavobacteriia</taxon>
        <taxon>Flavobacteriales</taxon>
        <taxon>Flavobacteriaceae</taxon>
        <taxon>Sungkyunkwania</taxon>
    </lineage>
</organism>
<comment type="similarity">
    <text evidence="3">In the C-terminal section; belongs to the transpeptidase family.</text>
</comment>
<comment type="pathway">
    <text evidence="2">Cell wall biogenesis; peptidoglycan biosynthesis.</text>
</comment>
<reference evidence="22" key="1">
    <citation type="journal article" date="2019" name="Int. J. Syst. Evol. Microbiol.">
        <title>The Global Catalogue of Microorganisms (GCM) 10K type strain sequencing project: providing services to taxonomists for standard genome sequencing and annotation.</title>
        <authorList>
            <consortium name="The Broad Institute Genomics Platform"/>
            <consortium name="The Broad Institute Genome Sequencing Center for Infectious Disease"/>
            <person name="Wu L."/>
            <person name="Ma J."/>
        </authorList>
    </citation>
    <scope>NUCLEOTIDE SEQUENCE [LARGE SCALE GENOMIC DNA]</scope>
    <source>
        <strain evidence="22">CCUG 62952</strain>
    </source>
</reference>
<dbReference type="InterPro" id="IPR001460">
    <property type="entry name" value="PCN-bd_Tpept"/>
</dbReference>
<accession>A0ABW3D181</accession>
<evidence type="ECO:0000256" key="6">
    <source>
        <dbReference type="ARBA" id="ARBA00022645"/>
    </source>
</evidence>
<keyword evidence="18" id="KW-0812">Transmembrane</keyword>
<evidence type="ECO:0000256" key="16">
    <source>
        <dbReference type="ARBA" id="ARBA00034000"/>
    </source>
</evidence>
<keyword evidence="13 18" id="KW-0472">Membrane</keyword>
<dbReference type="SUPFAM" id="SSF53955">
    <property type="entry name" value="Lysozyme-like"/>
    <property type="match status" value="1"/>
</dbReference>
<evidence type="ECO:0000256" key="8">
    <source>
        <dbReference type="ARBA" id="ARBA00022676"/>
    </source>
</evidence>
<dbReference type="Pfam" id="PF00912">
    <property type="entry name" value="Transgly"/>
    <property type="match status" value="1"/>
</dbReference>
<evidence type="ECO:0000259" key="19">
    <source>
        <dbReference type="Pfam" id="PF00905"/>
    </source>
</evidence>
<evidence type="ECO:0000256" key="3">
    <source>
        <dbReference type="ARBA" id="ARBA00007090"/>
    </source>
</evidence>
<dbReference type="InterPro" id="IPR012338">
    <property type="entry name" value="Beta-lactam/transpept-like"/>
</dbReference>
<dbReference type="Proteomes" id="UP001596978">
    <property type="component" value="Unassembled WGS sequence"/>
</dbReference>
<gene>
    <name evidence="21" type="ORF">ACFQ1M_12680</name>
</gene>
<evidence type="ECO:0000256" key="13">
    <source>
        <dbReference type="ARBA" id="ARBA00023136"/>
    </source>
</evidence>
<dbReference type="PANTHER" id="PTHR32282:SF11">
    <property type="entry name" value="PENICILLIN-BINDING PROTEIN 1B"/>
    <property type="match status" value="1"/>
</dbReference>
<comment type="subcellular location">
    <subcellularLocation>
        <location evidence="1">Cell membrane</location>
    </subcellularLocation>
</comment>
<evidence type="ECO:0000256" key="12">
    <source>
        <dbReference type="ARBA" id="ARBA00022984"/>
    </source>
</evidence>
<evidence type="ECO:0000259" key="20">
    <source>
        <dbReference type="Pfam" id="PF00912"/>
    </source>
</evidence>
<keyword evidence="15" id="KW-0961">Cell wall biogenesis/degradation</keyword>
<evidence type="ECO:0000256" key="9">
    <source>
        <dbReference type="ARBA" id="ARBA00022679"/>
    </source>
</evidence>
<keyword evidence="10" id="KW-0378">Hydrolase</keyword>
<dbReference type="Gene3D" id="3.40.710.10">
    <property type="entry name" value="DD-peptidase/beta-lactamase superfamily"/>
    <property type="match status" value="2"/>
</dbReference>